<comment type="subcellular location">
    <subcellularLocation>
        <location evidence="1">Membrane</location>
        <topology evidence="1">Lipid-anchor</topology>
    </subcellularLocation>
</comment>
<proteinExistence type="inferred from homology"/>
<dbReference type="InterPro" id="IPR004872">
    <property type="entry name" value="Lipoprotein_NlpA"/>
</dbReference>
<dbReference type="PROSITE" id="PS51257">
    <property type="entry name" value="PROKAR_LIPOPROTEIN"/>
    <property type="match status" value="1"/>
</dbReference>
<dbReference type="GO" id="GO:0016020">
    <property type="term" value="C:membrane"/>
    <property type="evidence" value="ECO:0007669"/>
    <property type="project" value="UniProtKB-SubCell"/>
</dbReference>
<keyword evidence="8" id="KW-0812">Transmembrane</keyword>
<dbReference type="EMBL" id="FOTS01000001">
    <property type="protein sequence ID" value="SFL31528.1"/>
    <property type="molecule type" value="Genomic_DNA"/>
</dbReference>
<feature type="lipid moiety-binding region" description="S-diacylglycerol cysteine" evidence="7">
    <location>
        <position position="27"/>
    </location>
</feature>
<keyword evidence="5 6" id="KW-0449">Lipoprotein</keyword>
<dbReference type="Proteomes" id="UP000199520">
    <property type="component" value="Unassembled WGS sequence"/>
</dbReference>
<dbReference type="Gene3D" id="3.40.190.10">
    <property type="entry name" value="Periplasmic binding protein-like II"/>
    <property type="match status" value="2"/>
</dbReference>
<evidence type="ECO:0000313" key="9">
    <source>
        <dbReference type="EMBL" id="SFL31528.1"/>
    </source>
</evidence>
<evidence type="ECO:0000256" key="1">
    <source>
        <dbReference type="ARBA" id="ARBA00004635"/>
    </source>
</evidence>
<dbReference type="OrthoDB" id="9812878at2"/>
<keyword evidence="2" id="KW-0732">Signal</keyword>
<dbReference type="CDD" id="cd13597">
    <property type="entry name" value="PBP2_lipoprotein_Tp32"/>
    <property type="match status" value="1"/>
</dbReference>
<dbReference type="STRING" id="1123291.SAMN04490355_100169"/>
<evidence type="ECO:0000256" key="6">
    <source>
        <dbReference type="PIRNR" id="PIRNR002854"/>
    </source>
</evidence>
<gene>
    <name evidence="9" type="ORF">SAMN04490355_100169</name>
</gene>
<comment type="similarity">
    <text evidence="6">Belongs to the nlpA lipoprotein family.</text>
</comment>
<reference evidence="10" key="1">
    <citation type="submission" date="2016-10" db="EMBL/GenBank/DDBJ databases">
        <authorList>
            <person name="Varghese N."/>
            <person name="Submissions S."/>
        </authorList>
    </citation>
    <scope>NUCLEOTIDE SEQUENCE [LARGE SCALE GENOMIC DNA]</scope>
    <source>
        <strain evidence="10">DSM 13327</strain>
    </source>
</reference>
<protein>
    <recommendedName>
        <fullName evidence="6">Lipoprotein</fullName>
    </recommendedName>
</protein>
<dbReference type="RefSeq" id="WP_090931818.1">
    <property type="nucleotide sequence ID" value="NZ_FOTS01000001.1"/>
</dbReference>
<evidence type="ECO:0000256" key="2">
    <source>
        <dbReference type="ARBA" id="ARBA00022729"/>
    </source>
</evidence>
<name>A0A1I4GNC5_9FIRM</name>
<dbReference type="AlphaFoldDB" id="A0A1I4GNC5"/>
<keyword evidence="3 8" id="KW-0472">Membrane</keyword>
<organism evidence="9 10">
    <name type="scientific">Pelosinus propionicus DSM 13327</name>
    <dbReference type="NCBI Taxonomy" id="1123291"/>
    <lineage>
        <taxon>Bacteria</taxon>
        <taxon>Bacillati</taxon>
        <taxon>Bacillota</taxon>
        <taxon>Negativicutes</taxon>
        <taxon>Selenomonadales</taxon>
        <taxon>Sporomusaceae</taxon>
        <taxon>Pelosinus</taxon>
    </lineage>
</organism>
<keyword evidence="8" id="KW-1133">Transmembrane helix</keyword>
<evidence type="ECO:0000256" key="4">
    <source>
        <dbReference type="ARBA" id="ARBA00023139"/>
    </source>
</evidence>
<dbReference type="Pfam" id="PF03180">
    <property type="entry name" value="Lipoprotein_9"/>
    <property type="match status" value="1"/>
</dbReference>
<feature type="transmembrane region" description="Helical" evidence="8">
    <location>
        <begin position="6"/>
        <end position="27"/>
    </location>
</feature>
<dbReference type="PIRSF" id="PIRSF002854">
    <property type="entry name" value="MetQ"/>
    <property type="match status" value="1"/>
</dbReference>
<accession>A0A1I4GNC5</accession>
<dbReference type="PANTHER" id="PTHR30429">
    <property type="entry name" value="D-METHIONINE-BINDING LIPOPROTEIN METQ"/>
    <property type="match status" value="1"/>
</dbReference>
<evidence type="ECO:0000256" key="3">
    <source>
        <dbReference type="ARBA" id="ARBA00023136"/>
    </source>
</evidence>
<keyword evidence="10" id="KW-1185">Reference proteome</keyword>
<dbReference type="SUPFAM" id="SSF53850">
    <property type="entry name" value="Periplasmic binding protein-like II"/>
    <property type="match status" value="1"/>
</dbReference>
<evidence type="ECO:0000256" key="7">
    <source>
        <dbReference type="PIRSR" id="PIRSR002854-1"/>
    </source>
</evidence>
<evidence type="ECO:0000256" key="5">
    <source>
        <dbReference type="ARBA" id="ARBA00023288"/>
    </source>
</evidence>
<evidence type="ECO:0000313" key="10">
    <source>
        <dbReference type="Proteomes" id="UP000199520"/>
    </source>
</evidence>
<sequence>MVKKGIIFKMVVGIIGVVTAASVLVACSSSKKESAPAVTAKTEVTVKVGAALVPHAEILNFIKPKLKQEGVNLEVVVLDDEAQLNPALQTKQIDANYFQHVPYYESVAKEKGYSFVVAAKVHVEPIGFYSQKIKSKDELKEGATIAIPNNPSNEYRALALLQANGLIKLKDGIVNFSATPRDIVENTKKIKFIEVEAAQLTRSLPDVDGAIINTNFILEAKIDPKSAIFREDANSPYANDLYVRKGEESRPEIKKLAEVLTSPDVKKFIQDKYGVAVVPAF</sequence>
<keyword evidence="4" id="KW-0564">Palmitate</keyword>
<evidence type="ECO:0000256" key="8">
    <source>
        <dbReference type="SAM" id="Phobius"/>
    </source>
</evidence>
<dbReference type="PANTHER" id="PTHR30429:SF0">
    <property type="entry name" value="METHIONINE-BINDING LIPOPROTEIN METQ"/>
    <property type="match status" value="1"/>
</dbReference>